<accession>A0A8S3U100</accession>
<dbReference type="InterPro" id="IPR011044">
    <property type="entry name" value="Quino_amine_DH_bsu"/>
</dbReference>
<dbReference type="Proteomes" id="UP000683360">
    <property type="component" value="Unassembled WGS sequence"/>
</dbReference>
<sequence length="231" mass="26338">MSDILSMKKMGEISVIVNPPTITMTTEREKQAQQMVPKISNTINDINLTLLKKFEISKERKLPVISDCTIMPTREIVFVDKTNDRLTIHSENGSFVCEIPVSHRPVSITCIDENSVAVTHNQKPYHIEIINIANRKIVKRIKTSYECYGITHQNGKLIYYETGSGIQTRNINDESTVTAVVTIDGKHHWNYITSSKDNINHTSDESNTVTCYTITGQKIWEYKDDSIFKID</sequence>
<name>A0A8S3U100_MYTED</name>
<evidence type="ECO:0000313" key="1">
    <source>
        <dbReference type="EMBL" id="CAG2234735.1"/>
    </source>
</evidence>
<dbReference type="AlphaFoldDB" id="A0A8S3U100"/>
<dbReference type="EMBL" id="CAJPWZ010002269">
    <property type="protein sequence ID" value="CAG2234735.1"/>
    <property type="molecule type" value="Genomic_DNA"/>
</dbReference>
<dbReference type="SUPFAM" id="SSF50969">
    <property type="entry name" value="YVTN repeat-like/Quinoprotein amine dehydrogenase"/>
    <property type="match status" value="1"/>
</dbReference>
<dbReference type="OrthoDB" id="10372454at2759"/>
<comment type="caution">
    <text evidence="1">The sequence shown here is derived from an EMBL/GenBank/DDBJ whole genome shotgun (WGS) entry which is preliminary data.</text>
</comment>
<protein>
    <submittedName>
        <fullName evidence="1">Uncharacterized protein</fullName>
    </submittedName>
</protein>
<organism evidence="1 2">
    <name type="scientific">Mytilus edulis</name>
    <name type="common">Blue mussel</name>
    <dbReference type="NCBI Taxonomy" id="6550"/>
    <lineage>
        <taxon>Eukaryota</taxon>
        <taxon>Metazoa</taxon>
        <taxon>Spiralia</taxon>
        <taxon>Lophotrochozoa</taxon>
        <taxon>Mollusca</taxon>
        <taxon>Bivalvia</taxon>
        <taxon>Autobranchia</taxon>
        <taxon>Pteriomorphia</taxon>
        <taxon>Mytilida</taxon>
        <taxon>Mytiloidea</taxon>
        <taxon>Mytilidae</taxon>
        <taxon>Mytilinae</taxon>
        <taxon>Mytilus</taxon>
    </lineage>
</organism>
<keyword evidence="2" id="KW-1185">Reference proteome</keyword>
<proteinExistence type="predicted"/>
<gene>
    <name evidence="1" type="ORF">MEDL_47339</name>
</gene>
<evidence type="ECO:0000313" key="2">
    <source>
        <dbReference type="Proteomes" id="UP000683360"/>
    </source>
</evidence>
<reference evidence="1" key="1">
    <citation type="submission" date="2021-03" db="EMBL/GenBank/DDBJ databases">
        <authorList>
            <person name="Bekaert M."/>
        </authorList>
    </citation>
    <scope>NUCLEOTIDE SEQUENCE</scope>
</reference>